<dbReference type="AlphaFoldDB" id="A0A9W9BEI2"/>
<dbReference type="EMBL" id="JAOPEN010000004">
    <property type="protein sequence ID" value="KAJ4858376.1"/>
    <property type="molecule type" value="Genomic_DNA"/>
</dbReference>
<name>A0A9W9BEI2_9HYPO</name>
<sequence>MSGFLPCSGGYPVESPSQSRSSWMYLPPELRLMIMEKVAHQKFPGWESCATINREWQDVIEKENYKKLNLDVSDLDELNVMVPHHKRHLVKHIFFEIGLPRDQSACCARWNPPPSNISKIVKEAIMKLFTALSTWDQSSSLTLELNVCSLSDSEHWFKPLYFSNDRTEGDDGRKISDLNHGWVNGQQSRPAPEEAVRRMFRPIKLDKSFEREPLPKVICVTKFVIRRQLRRCISPAGISAMLEALPFLEHMGYEPWALHETASQDRRRDHVAALRHAMLQKLSKAVTSLVVFQDSRKFYKVLQQRQPDGGPKPPTINSVAIGDALGDIFARKSLGLKHLAVSFMVDAKDVLRHCKPAYTWPQLKTVALTSQLLREDANLNPDSQGRIEDLLCRAAALAKRMPELDTFVLWNGAKGDACAFIYRVKGSKASITWRGTWSLEMSPKVVEAWNSVVLTRSWREIEIYHERIGSGVNCVGDAIHHLKLPCRVVEPASLWQMRREGNLVPYGTK</sequence>
<feature type="region of interest" description="Disordered" evidence="1">
    <location>
        <begin position="1"/>
        <end position="21"/>
    </location>
</feature>
<keyword evidence="4" id="KW-1185">Reference proteome</keyword>
<comment type="caution">
    <text evidence="3">The sequence shown here is derived from an EMBL/GenBank/DDBJ whole genome shotgun (WGS) entry which is preliminary data.</text>
</comment>
<feature type="domain" description="DUF6546" evidence="2">
    <location>
        <begin position="282"/>
        <end position="490"/>
    </location>
</feature>
<protein>
    <recommendedName>
        <fullName evidence="2">DUF6546 domain-containing protein</fullName>
    </recommendedName>
</protein>
<evidence type="ECO:0000313" key="4">
    <source>
        <dbReference type="Proteomes" id="UP001140511"/>
    </source>
</evidence>
<organism evidence="3 4">
    <name type="scientific">Trichoderma breve</name>
    <dbReference type="NCBI Taxonomy" id="2034170"/>
    <lineage>
        <taxon>Eukaryota</taxon>
        <taxon>Fungi</taxon>
        <taxon>Dikarya</taxon>
        <taxon>Ascomycota</taxon>
        <taxon>Pezizomycotina</taxon>
        <taxon>Sordariomycetes</taxon>
        <taxon>Hypocreomycetidae</taxon>
        <taxon>Hypocreales</taxon>
        <taxon>Hypocreaceae</taxon>
        <taxon>Trichoderma</taxon>
    </lineage>
</organism>
<gene>
    <name evidence="3" type="ORF">T069G_06643</name>
</gene>
<proteinExistence type="predicted"/>
<accession>A0A9W9BEI2</accession>
<evidence type="ECO:0000259" key="2">
    <source>
        <dbReference type="Pfam" id="PF20183"/>
    </source>
</evidence>
<dbReference type="Pfam" id="PF20183">
    <property type="entry name" value="DUF6546"/>
    <property type="match status" value="1"/>
</dbReference>
<dbReference type="GeneID" id="80868541"/>
<dbReference type="RefSeq" id="XP_056027432.1">
    <property type="nucleotide sequence ID" value="XM_056173853.1"/>
</dbReference>
<evidence type="ECO:0000256" key="1">
    <source>
        <dbReference type="SAM" id="MobiDB-lite"/>
    </source>
</evidence>
<reference evidence="3" key="1">
    <citation type="submission" date="2022-09" db="EMBL/GenBank/DDBJ databases">
        <title>Chromosome-level assembly of Trichoderma breve T069, a fungus used in development of biopesticide product.</title>
        <authorList>
            <person name="Lin R."/>
            <person name="Liu T."/>
        </authorList>
    </citation>
    <scope>NUCLEOTIDE SEQUENCE</scope>
    <source>
        <strain evidence="3">T069</strain>
    </source>
</reference>
<dbReference type="InterPro" id="IPR046676">
    <property type="entry name" value="DUF6546"/>
</dbReference>
<evidence type="ECO:0000313" key="3">
    <source>
        <dbReference type="EMBL" id="KAJ4858376.1"/>
    </source>
</evidence>
<dbReference type="Proteomes" id="UP001140511">
    <property type="component" value="Unassembled WGS sequence"/>
</dbReference>